<dbReference type="InterPro" id="IPR050455">
    <property type="entry name" value="Tpx_Peroxidase_subfamily"/>
</dbReference>
<keyword evidence="2" id="KW-0049">Antioxidant</keyword>
<dbReference type="Proteomes" id="UP001059576">
    <property type="component" value="Chromosome"/>
</dbReference>
<dbReference type="PANTHER" id="PTHR43110">
    <property type="entry name" value="THIOL PEROXIDASE"/>
    <property type="match status" value="1"/>
</dbReference>
<name>A0ABY5J134_9BACT</name>
<evidence type="ECO:0000256" key="3">
    <source>
        <dbReference type="ARBA" id="ARBA00023157"/>
    </source>
</evidence>
<organism evidence="6 7">
    <name type="scientific">Mycoplasmopsis equigenitalium</name>
    <dbReference type="NCBI Taxonomy" id="114883"/>
    <lineage>
        <taxon>Bacteria</taxon>
        <taxon>Bacillati</taxon>
        <taxon>Mycoplasmatota</taxon>
        <taxon>Mycoplasmoidales</taxon>
        <taxon>Metamycoplasmataceae</taxon>
        <taxon>Mycoplasmopsis</taxon>
    </lineage>
</organism>
<evidence type="ECO:0000256" key="4">
    <source>
        <dbReference type="ARBA" id="ARBA00023284"/>
    </source>
</evidence>
<proteinExistence type="predicted"/>
<dbReference type="Pfam" id="PF08534">
    <property type="entry name" value="Redoxin"/>
    <property type="match status" value="1"/>
</dbReference>
<dbReference type="EMBL" id="CP101808">
    <property type="protein sequence ID" value="UUD36965.1"/>
    <property type="molecule type" value="Genomic_DNA"/>
</dbReference>
<dbReference type="InterPro" id="IPR013740">
    <property type="entry name" value="Redoxin"/>
</dbReference>
<dbReference type="RefSeq" id="WP_129722667.1">
    <property type="nucleotide sequence ID" value="NZ_CP101808.1"/>
</dbReference>
<protein>
    <submittedName>
        <fullName evidence="6">Redoxin domain-containing protein</fullName>
    </submittedName>
</protein>
<gene>
    <name evidence="6" type="ORF">NPA09_00060</name>
</gene>
<keyword evidence="3" id="KW-1015">Disulfide bond</keyword>
<evidence type="ECO:0000256" key="1">
    <source>
        <dbReference type="ARBA" id="ARBA00022559"/>
    </source>
</evidence>
<dbReference type="Gene3D" id="3.40.30.10">
    <property type="entry name" value="Glutaredoxin"/>
    <property type="match status" value="1"/>
</dbReference>
<sequence length="164" mass="18848">MKKVIFNNKKYTLFANPIKKNGHLFFTGTNLNLKDEELKSEHYTLVSSFPSISTNICDSQVKWLSEIAEEFPKLSIVAISNDLPFTLGNWCALHSVKNIKVFSDHLHHGFGYRTGLLIKELNLLARSIILINSRNRVVYLHINVEQNKPLPLAEIKEKLRKFAK</sequence>
<keyword evidence="4" id="KW-0676">Redox-active center</keyword>
<feature type="domain" description="Redoxin" evidence="5">
    <location>
        <begin position="30"/>
        <end position="147"/>
    </location>
</feature>
<dbReference type="SUPFAM" id="SSF52833">
    <property type="entry name" value="Thioredoxin-like"/>
    <property type="match status" value="1"/>
</dbReference>
<keyword evidence="1" id="KW-0560">Oxidoreductase</keyword>
<evidence type="ECO:0000259" key="5">
    <source>
        <dbReference type="Pfam" id="PF08534"/>
    </source>
</evidence>
<keyword evidence="1" id="KW-0575">Peroxidase</keyword>
<dbReference type="PANTHER" id="PTHR43110:SF1">
    <property type="entry name" value="THIOL PEROXIDASE"/>
    <property type="match status" value="1"/>
</dbReference>
<dbReference type="InterPro" id="IPR036249">
    <property type="entry name" value="Thioredoxin-like_sf"/>
</dbReference>
<reference evidence="6" key="1">
    <citation type="submission" date="2022-07" db="EMBL/GenBank/DDBJ databases">
        <title>Complete genome of Mycoplasma equigenitalium type strain T37.</title>
        <authorList>
            <person name="Spergser J."/>
        </authorList>
    </citation>
    <scope>NUCLEOTIDE SEQUENCE</scope>
    <source>
        <strain evidence="6">T37</strain>
    </source>
</reference>
<keyword evidence="7" id="KW-1185">Reference proteome</keyword>
<evidence type="ECO:0000256" key="2">
    <source>
        <dbReference type="ARBA" id="ARBA00022862"/>
    </source>
</evidence>
<evidence type="ECO:0000313" key="7">
    <source>
        <dbReference type="Proteomes" id="UP001059576"/>
    </source>
</evidence>
<accession>A0ABY5J134</accession>
<evidence type="ECO:0000313" key="6">
    <source>
        <dbReference type="EMBL" id="UUD36965.1"/>
    </source>
</evidence>